<dbReference type="PANTHER" id="PTHR45677">
    <property type="entry name" value="GLUTAMATE DECARBOXYLASE-RELATED"/>
    <property type="match status" value="1"/>
</dbReference>
<dbReference type="EMBL" id="MT657939">
    <property type="protein sequence ID" value="QNG40898.1"/>
    <property type="molecule type" value="mRNA"/>
</dbReference>
<dbReference type="GO" id="GO:0030170">
    <property type="term" value="F:pyridoxal phosphate binding"/>
    <property type="evidence" value="ECO:0007669"/>
    <property type="project" value="InterPro"/>
</dbReference>
<dbReference type="GO" id="GO:0005737">
    <property type="term" value="C:cytoplasm"/>
    <property type="evidence" value="ECO:0007669"/>
    <property type="project" value="TreeGrafter"/>
</dbReference>
<evidence type="ECO:0000256" key="3">
    <source>
        <dbReference type="ARBA" id="ARBA00022793"/>
    </source>
</evidence>
<dbReference type="Gene3D" id="3.40.640.10">
    <property type="entry name" value="Type I PLP-dependent aspartate aminotransferase-like (Major domain)"/>
    <property type="match status" value="1"/>
</dbReference>
<comment type="similarity">
    <text evidence="2 7">Belongs to the group II decarboxylase family.</text>
</comment>
<sequence length="505" mass="57676">MDMSASKEELAKFGYLTRDEELNYLQEVSDICIRNTKKYSDSEEKVLNFLHPEELSTKIDISLRRESSNPDEMKSILEKVFKFSVHTMSPNFYQQLFYWGDCWGIGGQWVAEILNTSAYTYEMSPVFTIMEKEVIKEALKLWNFPSTGEGYICHGGAQSMLFALNVARNQYYPQVKTKGASSMPNVDIYTSEEGHYSLEKSASIIGIGSESIVPVETDDLGIMKMDALKAAISKTLANGRVPFYINATAGTTVTDAYDPINEIANLCEKHRIWLNIDGAFGGSLIFSNKHRHLLKGAHRANSVVWDFHKMLGAPLPCSVLLLRESGQLKAAQGISVGYLFAGKKHYDVDYDLGNLSIQCGRKIDNFKVWMAWKARGSNGFEAHVDKLYENAEYFLNKIKSRDDFRLVFPKAEPRLKICFWYLPPWLQKKTLNEEDKKYLNAVTHKIKEVYVYEGLLYLATQPLKKHPFFFRIVIIDPRKGPRELDRVISIFSDIGSKLKKEDFNV</sequence>
<name>A0A7G7LK81_HOFMI</name>
<dbReference type="InterPro" id="IPR015424">
    <property type="entry name" value="PyrdxlP-dep_Trfase"/>
</dbReference>
<reference evidence="8" key="1">
    <citation type="journal article" date="2020" name="Proc. R. Soc. B">
        <title>Neural architecture and regeneration in the acoel Hofstenia miamia.</title>
        <authorList>
            <person name="Hulett R.E."/>
            <person name="Potter D."/>
            <person name="Srivastava M."/>
        </authorList>
    </citation>
    <scope>NUCLEOTIDE SEQUENCE</scope>
</reference>
<evidence type="ECO:0000256" key="6">
    <source>
        <dbReference type="PIRSR" id="PIRSR602129-50"/>
    </source>
</evidence>
<dbReference type="Pfam" id="PF00282">
    <property type="entry name" value="Pyridoxal_deC"/>
    <property type="match status" value="1"/>
</dbReference>
<evidence type="ECO:0000313" key="8">
    <source>
        <dbReference type="EMBL" id="QNG40898.1"/>
    </source>
</evidence>
<keyword evidence="5 7" id="KW-0456">Lyase</keyword>
<dbReference type="Gene3D" id="3.90.1150.170">
    <property type="match status" value="1"/>
</dbReference>
<dbReference type="InterPro" id="IPR002129">
    <property type="entry name" value="PyrdxlP-dep_de-COase"/>
</dbReference>
<organism evidence="8">
    <name type="scientific">Hofstenia miamia</name>
    <name type="common">Three-banded panther worm</name>
    <dbReference type="NCBI Taxonomy" id="442651"/>
    <lineage>
        <taxon>Eukaryota</taxon>
        <taxon>Metazoa</taxon>
        <taxon>Xenacoelomorpha</taxon>
        <taxon>Acoelomorpha</taxon>
        <taxon>Acoela</taxon>
        <taxon>Hofsteniidae</taxon>
        <taxon>Hofstenia</taxon>
    </lineage>
</organism>
<dbReference type="GO" id="GO:0016831">
    <property type="term" value="F:carboxy-lyase activity"/>
    <property type="evidence" value="ECO:0007669"/>
    <property type="project" value="UniProtKB-KW"/>
</dbReference>
<dbReference type="InterPro" id="IPR015421">
    <property type="entry name" value="PyrdxlP-dep_Trfase_major"/>
</dbReference>
<dbReference type="SUPFAM" id="SSF53383">
    <property type="entry name" value="PLP-dependent transferases"/>
    <property type="match status" value="1"/>
</dbReference>
<evidence type="ECO:0000256" key="1">
    <source>
        <dbReference type="ARBA" id="ARBA00001933"/>
    </source>
</evidence>
<protein>
    <submittedName>
        <fullName evidence="8">Glutamate decarboxylase 2</fullName>
    </submittedName>
</protein>
<dbReference type="GO" id="GO:0019752">
    <property type="term" value="P:carboxylic acid metabolic process"/>
    <property type="evidence" value="ECO:0007669"/>
    <property type="project" value="InterPro"/>
</dbReference>
<dbReference type="PANTHER" id="PTHR45677:SF8">
    <property type="entry name" value="CYSTEINE SULFINIC ACID DECARBOXYLASE"/>
    <property type="match status" value="1"/>
</dbReference>
<gene>
    <name evidence="8" type="primary">gad-2</name>
</gene>
<accession>A0A7G7LK81</accession>
<dbReference type="PROSITE" id="PS00392">
    <property type="entry name" value="DDC_GAD_HDC_YDC"/>
    <property type="match status" value="1"/>
</dbReference>
<comment type="cofactor">
    <cofactor evidence="1 6 7">
        <name>pyridoxal 5'-phosphate</name>
        <dbReference type="ChEBI" id="CHEBI:597326"/>
    </cofactor>
</comment>
<feature type="modified residue" description="N6-(pyridoxal phosphate)lysine" evidence="6">
    <location>
        <position position="309"/>
    </location>
</feature>
<keyword evidence="4 6" id="KW-0663">Pyridoxal phosphate</keyword>
<evidence type="ECO:0000256" key="2">
    <source>
        <dbReference type="ARBA" id="ARBA00009533"/>
    </source>
</evidence>
<evidence type="ECO:0000256" key="7">
    <source>
        <dbReference type="RuleBase" id="RU000382"/>
    </source>
</evidence>
<proteinExistence type="evidence at transcript level"/>
<evidence type="ECO:0000256" key="4">
    <source>
        <dbReference type="ARBA" id="ARBA00022898"/>
    </source>
</evidence>
<evidence type="ECO:0000256" key="5">
    <source>
        <dbReference type="ARBA" id="ARBA00023239"/>
    </source>
</evidence>
<dbReference type="AlphaFoldDB" id="A0A7G7LK81"/>
<dbReference type="InterPro" id="IPR021115">
    <property type="entry name" value="Pyridoxal-P_BS"/>
</dbReference>
<keyword evidence="3" id="KW-0210">Decarboxylase</keyword>